<dbReference type="Gene3D" id="1.10.10.1320">
    <property type="entry name" value="Anti-sigma factor, zinc-finger domain"/>
    <property type="match status" value="1"/>
</dbReference>
<reference evidence="9 10" key="2">
    <citation type="submission" date="2020-03" db="EMBL/GenBank/DDBJ databases">
        <authorList>
            <person name="Ichikawa N."/>
            <person name="Kimura A."/>
            <person name="Kitahashi Y."/>
            <person name="Uohara A."/>
        </authorList>
    </citation>
    <scope>NUCLEOTIDE SEQUENCE [LARGE SCALE GENOMIC DNA]</scope>
    <source>
        <strain evidence="9 10">NBRC 107702</strain>
    </source>
</reference>
<evidence type="ECO:0008006" key="11">
    <source>
        <dbReference type="Google" id="ProtNLM"/>
    </source>
</evidence>
<comment type="similarity">
    <text evidence="1">Belongs to the sigma-70 factor family. ECF subfamily.</text>
</comment>
<feature type="region of interest" description="Disordered" evidence="6">
    <location>
        <begin position="377"/>
        <end position="551"/>
    </location>
</feature>
<evidence type="ECO:0000256" key="3">
    <source>
        <dbReference type="ARBA" id="ARBA00023082"/>
    </source>
</evidence>
<keyword evidence="2" id="KW-0805">Transcription regulation</keyword>
<feature type="compositionally biased region" description="Low complexity" evidence="6">
    <location>
        <begin position="536"/>
        <end position="551"/>
    </location>
</feature>
<dbReference type="RefSeq" id="WP_173037060.1">
    <property type="nucleotide sequence ID" value="NZ_AP022870.1"/>
</dbReference>
<dbReference type="Gene3D" id="1.10.10.10">
    <property type="entry name" value="Winged helix-like DNA-binding domain superfamily/Winged helix DNA-binding domain"/>
    <property type="match status" value="1"/>
</dbReference>
<feature type="region of interest" description="Disordered" evidence="6">
    <location>
        <begin position="1"/>
        <end position="33"/>
    </location>
</feature>
<evidence type="ECO:0000256" key="2">
    <source>
        <dbReference type="ARBA" id="ARBA00023015"/>
    </source>
</evidence>
<dbReference type="InterPro" id="IPR007627">
    <property type="entry name" value="RNA_pol_sigma70_r2"/>
</dbReference>
<feature type="compositionally biased region" description="Basic and acidic residues" evidence="6">
    <location>
        <begin position="305"/>
        <end position="315"/>
    </location>
</feature>
<feature type="compositionally biased region" description="Low complexity" evidence="6">
    <location>
        <begin position="449"/>
        <end position="468"/>
    </location>
</feature>
<dbReference type="SUPFAM" id="SSF88659">
    <property type="entry name" value="Sigma3 and sigma4 domains of RNA polymerase sigma factors"/>
    <property type="match status" value="1"/>
</dbReference>
<protein>
    <recommendedName>
        <fullName evidence="11">RNA polymerase sigma-70 region 2 domain-containing protein</fullName>
    </recommendedName>
</protein>
<evidence type="ECO:0000256" key="4">
    <source>
        <dbReference type="ARBA" id="ARBA00023125"/>
    </source>
</evidence>
<reference evidence="9 10" key="1">
    <citation type="submission" date="2020-03" db="EMBL/GenBank/DDBJ databases">
        <title>Whole genome shotgun sequence of Phytohabitans flavus NBRC 107702.</title>
        <authorList>
            <person name="Komaki H."/>
            <person name="Tamura T."/>
        </authorList>
    </citation>
    <scope>NUCLEOTIDE SEQUENCE [LARGE SCALE GENOMIC DNA]</scope>
    <source>
        <strain evidence="9 10">NBRC 107702</strain>
    </source>
</reference>
<sequence length="551" mass="60736">MSAPRHLEARPVAGRGRHARSVPGPAGRPIHRTGIHRADGDALLRSLYDQHAEPLFMIALSLTSGDRRLAEDVVRETLLTAWRDVDQIDVAASSLRPWLISIAQRIVRDLSGEPYYSDERRYDDEPPEVFGTDIEPARQRMMVLDGLRTLPGPDREILVEAYFRGRGVRDVADDLGLPPETVKWRLFFALRALQKVLMGAGPTMPDPPGPCVHPDVGPYALGLLEAAERHAYERHLITCAHCLRTLEGLAPLIELLGQVDAATLLAEAERGGMRQLADHPPGAVISLFPRQRDPSNDRRRRPHLRPWDELDDRFRTPAPRPDPPPVPPLREVSKPPEVRRKPRNESTSAVIRRLVLVAAAVTVVMMVSLVTIAARSSVTDPATAAAPPSKVPGHAAAATTAPPRPRARPRPSHPLRRPRRGPRIRRPPRLPPVPRKRRSPRPARRGPIRSRPTPVAARRATASRAATPRPAPRPKCGSAPPRRVWTCHSPSRNCPGRASACSAPSPRTAPRRPRCGGSWRRVRTASPGWAARPWGRTRSTGSRSSTPPAPC</sequence>
<keyword evidence="5" id="KW-0804">Transcription</keyword>
<feature type="compositionally biased region" description="Pro residues" evidence="6">
    <location>
        <begin position="318"/>
        <end position="328"/>
    </location>
</feature>
<evidence type="ECO:0000313" key="10">
    <source>
        <dbReference type="Proteomes" id="UP000502508"/>
    </source>
</evidence>
<dbReference type="Gene3D" id="1.10.1740.10">
    <property type="match status" value="1"/>
</dbReference>
<feature type="compositionally biased region" description="Low complexity" evidence="6">
    <location>
        <begin position="391"/>
        <end position="401"/>
    </location>
</feature>
<keyword evidence="10" id="KW-1185">Reference proteome</keyword>
<evidence type="ECO:0000256" key="5">
    <source>
        <dbReference type="ARBA" id="ARBA00023163"/>
    </source>
</evidence>
<dbReference type="InterPro" id="IPR039425">
    <property type="entry name" value="RNA_pol_sigma-70-like"/>
</dbReference>
<dbReference type="InterPro" id="IPR007630">
    <property type="entry name" value="RNA_pol_sigma70_r4"/>
</dbReference>
<dbReference type="KEGG" id="pfla:Pflav_036090"/>
<feature type="domain" description="RNA polymerase sigma-70 region 4" evidence="8">
    <location>
        <begin position="147"/>
        <end position="195"/>
    </location>
</feature>
<dbReference type="AlphaFoldDB" id="A0A6F8XTS9"/>
<organism evidence="9 10">
    <name type="scientific">Phytohabitans flavus</name>
    <dbReference type="NCBI Taxonomy" id="1076124"/>
    <lineage>
        <taxon>Bacteria</taxon>
        <taxon>Bacillati</taxon>
        <taxon>Actinomycetota</taxon>
        <taxon>Actinomycetes</taxon>
        <taxon>Micromonosporales</taxon>
        <taxon>Micromonosporaceae</taxon>
    </lineage>
</organism>
<dbReference type="InterPro" id="IPR013324">
    <property type="entry name" value="RNA_pol_sigma_r3/r4-like"/>
</dbReference>
<proteinExistence type="inferred from homology"/>
<evidence type="ECO:0000256" key="1">
    <source>
        <dbReference type="ARBA" id="ARBA00010641"/>
    </source>
</evidence>
<feature type="region of interest" description="Disordered" evidence="6">
    <location>
        <begin position="273"/>
        <end position="346"/>
    </location>
</feature>
<keyword evidence="4" id="KW-0238">DNA-binding</keyword>
<dbReference type="EMBL" id="AP022870">
    <property type="protein sequence ID" value="BCB77199.1"/>
    <property type="molecule type" value="Genomic_DNA"/>
</dbReference>
<name>A0A6F8XTS9_9ACTN</name>
<evidence type="ECO:0000259" key="8">
    <source>
        <dbReference type="Pfam" id="PF04545"/>
    </source>
</evidence>
<dbReference type="GO" id="GO:0006352">
    <property type="term" value="P:DNA-templated transcription initiation"/>
    <property type="evidence" value="ECO:0007669"/>
    <property type="project" value="InterPro"/>
</dbReference>
<dbReference type="InterPro" id="IPR013325">
    <property type="entry name" value="RNA_pol_sigma_r2"/>
</dbReference>
<dbReference type="GO" id="GO:0016987">
    <property type="term" value="F:sigma factor activity"/>
    <property type="evidence" value="ECO:0007669"/>
    <property type="project" value="UniProtKB-KW"/>
</dbReference>
<dbReference type="NCBIfam" id="TIGR02937">
    <property type="entry name" value="sigma70-ECF"/>
    <property type="match status" value="1"/>
</dbReference>
<evidence type="ECO:0000259" key="7">
    <source>
        <dbReference type="Pfam" id="PF04542"/>
    </source>
</evidence>
<keyword evidence="3" id="KW-0731">Sigma factor</keyword>
<gene>
    <name evidence="9" type="ORF">Pflav_036090</name>
</gene>
<dbReference type="InterPro" id="IPR014284">
    <property type="entry name" value="RNA_pol_sigma-70_dom"/>
</dbReference>
<feature type="compositionally biased region" description="Basic residues" evidence="6">
    <location>
        <begin position="405"/>
        <end position="448"/>
    </location>
</feature>
<dbReference type="Pfam" id="PF04545">
    <property type="entry name" value="Sigma70_r4"/>
    <property type="match status" value="1"/>
</dbReference>
<feature type="compositionally biased region" description="Low complexity" evidence="6">
    <location>
        <begin position="494"/>
        <end position="508"/>
    </location>
</feature>
<accession>A0A6F8XTS9</accession>
<dbReference type="PANTHER" id="PTHR43133:SF52">
    <property type="entry name" value="ECF RNA POLYMERASE SIGMA FACTOR SIGL"/>
    <property type="match status" value="1"/>
</dbReference>
<feature type="domain" description="RNA polymerase sigma-70 region 2" evidence="7">
    <location>
        <begin position="47"/>
        <end position="109"/>
    </location>
</feature>
<dbReference type="InterPro" id="IPR036388">
    <property type="entry name" value="WH-like_DNA-bd_sf"/>
</dbReference>
<dbReference type="InterPro" id="IPR041916">
    <property type="entry name" value="Anti_sigma_zinc_sf"/>
</dbReference>
<evidence type="ECO:0000256" key="6">
    <source>
        <dbReference type="SAM" id="MobiDB-lite"/>
    </source>
</evidence>
<dbReference type="SUPFAM" id="SSF88946">
    <property type="entry name" value="Sigma2 domain of RNA polymerase sigma factors"/>
    <property type="match status" value="1"/>
</dbReference>
<evidence type="ECO:0000313" key="9">
    <source>
        <dbReference type="EMBL" id="BCB77199.1"/>
    </source>
</evidence>
<dbReference type="Proteomes" id="UP000502508">
    <property type="component" value="Chromosome"/>
</dbReference>
<dbReference type="PANTHER" id="PTHR43133">
    <property type="entry name" value="RNA POLYMERASE ECF-TYPE SIGMA FACTO"/>
    <property type="match status" value="1"/>
</dbReference>
<dbReference type="Pfam" id="PF04542">
    <property type="entry name" value="Sigma70_r2"/>
    <property type="match status" value="1"/>
</dbReference>
<dbReference type="GO" id="GO:0003677">
    <property type="term" value="F:DNA binding"/>
    <property type="evidence" value="ECO:0007669"/>
    <property type="project" value="UniProtKB-KW"/>
</dbReference>